<proteinExistence type="inferred from homology"/>
<comment type="cofactor">
    <cofactor evidence="8">
        <name>a divalent metal cation</name>
        <dbReference type="ChEBI" id="CHEBI:60240"/>
    </cofactor>
</comment>
<keyword evidence="3 8" id="KW-0227">DNA damage</keyword>
<dbReference type="InterPro" id="IPR027520">
    <property type="entry name" value="Slx1"/>
</dbReference>
<evidence type="ECO:0000256" key="2">
    <source>
        <dbReference type="ARBA" id="ARBA00022759"/>
    </source>
</evidence>
<dbReference type="CDD" id="cd10455">
    <property type="entry name" value="GIY-YIG_SLX1"/>
    <property type="match status" value="1"/>
</dbReference>
<comment type="caution">
    <text evidence="11">The sequence shown here is derived from an EMBL/GenBank/DDBJ whole genome shotgun (WGS) entry which is preliminary data.</text>
</comment>
<evidence type="ECO:0000256" key="6">
    <source>
        <dbReference type="ARBA" id="ARBA00023204"/>
    </source>
</evidence>
<dbReference type="HAMAP" id="MF_03100">
    <property type="entry name" value="Endonuc_su_Slx1"/>
    <property type="match status" value="1"/>
</dbReference>
<organism evidence="11 12">
    <name type="scientific">Clathrus columnatus</name>
    <dbReference type="NCBI Taxonomy" id="1419009"/>
    <lineage>
        <taxon>Eukaryota</taxon>
        <taxon>Fungi</taxon>
        <taxon>Dikarya</taxon>
        <taxon>Basidiomycota</taxon>
        <taxon>Agaricomycotina</taxon>
        <taxon>Agaricomycetes</taxon>
        <taxon>Phallomycetidae</taxon>
        <taxon>Phallales</taxon>
        <taxon>Clathraceae</taxon>
        <taxon>Clathrus</taxon>
    </lineage>
</organism>
<gene>
    <name evidence="11" type="ORF">Clacol_009009</name>
</gene>
<dbReference type="FunFam" id="3.40.1440.10:FF:000006">
    <property type="entry name" value="Structure-specific endonuclease subunit SLX1"/>
    <property type="match status" value="1"/>
</dbReference>
<dbReference type="Gene3D" id="3.40.1440.10">
    <property type="entry name" value="GIY-YIG endonuclease"/>
    <property type="match status" value="1"/>
</dbReference>
<evidence type="ECO:0000313" key="11">
    <source>
        <dbReference type="EMBL" id="GJJ14742.1"/>
    </source>
</evidence>
<dbReference type="InterPro" id="IPR000305">
    <property type="entry name" value="GIY-YIG_endonuc"/>
</dbReference>
<keyword evidence="2 8" id="KW-0255">Endonuclease</keyword>
<dbReference type="Pfam" id="PF01541">
    <property type="entry name" value="GIY-YIG"/>
    <property type="match status" value="1"/>
</dbReference>
<dbReference type="GO" id="GO:0008821">
    <property type="term" value="F:crossover junction DNA endonuclease activity"/>
    <property type="evidence" value="ECO:0007669"/>
    <property type="project" value="TreeGrafter"/>
</dbReference>
<keyword evidence="12" id="KW-1185">Reference proteome</keyword>
<comment type="caution">
    <text evidence="8">Lacks conserved residue(s) required for the propagation of feature annotation.</text>
</comment>
<evidence type="ECO:0000313" key="12">
    <source>
        <dbReference type="Proteomes" id="UP001050691"/>
    </source>
</evidence>
<dbReference type="PROSITE" id="PS50164">
    <property type="entry name" value="GIY_YIG"/>
    <property type="match status" value="1"/>
</dbReference>
<name>A0AAV5AM16_9AGAM</name>
<sequence>MVGESALSKPLIRKKTKSSLVSHTFPLFYACYLLRSIKSPRSRTTYIGSTPHPPRRIRQHNGELSQGAWKTSRGRPWVMSMIVYGFPSKLAALQFEWAWQHPSISRHLRGKEIAKGKSLKDNIAVAHVMIMSPPYSSWPLHVKLFTTEAVKHWNFIRSSQPNPLPPGFTCTVELEGVDGKSGDVGSGRSGPIDVTDVRHKQPARTAVSSDEGECFDIDNISSGSASSSGGLAKHPVKKSKERVSQNEIGLSSVHGPLTRPLTLSKETIYDVDEFSSPSDSDDCQEIIVNPDDGLAESFSALRISTNSVDNPEHARRPNNNRSIIEISD</sequence>
<reference evidence="11" key="1">
    <citation type="submission" date="2021-10" db="EMBL/GenBank/DDBJ databases">
        <title>De novo Genome Assembly of Clathrus columnatus (Basidiomycota, Fungi) Using Illumina and Nanopore Sequence Data.</title>
        <authorList>
            <person name="Ogiso-Tanaka E."/>
            <person name="Itagaki H."/>
            <person name="Hosoya T."/>
            <person name="Hosaka K."/>
        </authorList>
    </citation>
    <scope>NUCLEOTIDE SEQUENCE</scope>
    <source>
        <strain evidence="11">MO-923</strain>
    </source>
</reference>
<dbReference type="SUPFAM" id="SSF82771">
    <property type="entry name" value="GIY-YIG endonuclease"/>
    <property type="match status" value="1"/>
</dbReference>
<evidence type="ECO:0000256" key="9">
    <source>
        <dbReference type="SAM" id="MobiDB-lite"/>
    </source>
</evidence>
<feature type="region of interest" description="Disordered" evidence="9">
    <location>
        <begin position="44"/>
        <end position="68"/>
    </location>
</feature>
<comment type="similarity">
    <text evidence="8">Belongs to the SLX1 family.</text>
</comment>
<comment type="function">
    <text evidence="8">Catalytic subunit of the SLX1-SLX4 structure-specific endonuclease that resolves DNA secondary structures generated during DNA repair and recombination. Has endonuclease activity towards branched DNA substrates, introducing single-strand cuts in duplex DNA close to junctions with ss-DNA.</text>
</comment>
<keyword evidence="7 8" id="KW-0539">Nucleus</keyword>
<evidence type="ECO:0000256" key="8">
    <source>
        <dbReference type="HAMAP-Rule" id="MF_03100"/>
    </source>
</evidence>
<feature type="region of interest" description="Disordered" evidence="9">
    <location>
        <begin position="306"/>
        <end position="328"/>
    </location>
</feature>
<evidence type="ECO:0000256" key="4">
    <source>
        <dbReference type="ARBA" id="ARBA00022801"/>
    </source>
</evidence>
<evidence type="ECO:0000256" key="1">
    <source>
        <dbReference type="ARBA" id="ARBA00022722"/>
    </source>
</evidence>
<comment type="subcellular location">
    <subcellularLocation>
        <location evidence="8">Nucleus</location>
    </subcellularLocation>
</comment>
<dbReference type="GO" id="GO:0000724">
    <property type="term" value="P:double-strand break repair via homologous recombination"/>
    <property type="evidence" value="ECO:0007669"/>
    <property type="project" value="TreeGrafter"/>
</dbReference>
<evidence type="ECO:0000256" key="3">
    <source>
        <dbReference type="ARBA" id="ARBA00022763"/>
    </source>
</evidence>
<feature type="region of interest" description="Disordered" evidence="9">
    <location>
        <begin position="179"/>
        <end position="257"/>
    </location>
</feature>
<dbReference type="PANTHER" id="PTHR20208">
    <property type="entry name" value="STRUCTURE-SPECIFIC ENDONUCLEASE SUBUNIT SLX1"/>
    <property type="match status" value="1"/>
</dbReference>
<dbReference type="Proteomes" id="UP001050691">
    <property type="component" value="Unassembled WGS sequence"/>
</dbReference>
<feature type="domain" description="GIY-YIG" evidence="10">
    <location>
        <begin position="27"/>
        <end position="109"/>
    </location>
</feature>
<accession>A0AAV5AM16</accession>
<dbReference type="EMBL" id="BPWL01000010">
    <property type="protein sequence ID" value="GJJ14742.1"/>
    <property type="molecule type" value="Genomic_DNA"/>
</dbReference>
<feature type="compositionally biased region" description="Low complexity" evidence="9">
    <location>
        <begin position="221"/>
        <end position="230"/>
    </location>
</feature>
<keyword evidence="1 8" id="KW-0540">Nuclease</keyword>
<dbReference type="PANTHER" id="PTHR20208:SF10">
    <property type="entry name" value="STRUCTURE-SPECIFIC ENDONUCLEASE SUBUNIT SLX1"/>
    <property type="match status" value="1"/>
</dbReference>
<comment type="subunit">
    <text evidence="8">Forms a heterodimer with SLX4.</text>
</comment>
<protein>
    <recommendedName>
        <fullName evidence="10">GIY-YIG domain-containing protein</fullName>
    </recommendedName>
</protein>
<dbReference type="InterPro" id="IPR050381">
    <property type="entry name" value="SLX1_endonuclease"/>
</dbReference>
<evidence type="ECO:0000256" key="5">
    <source>
        <dbReference type="ARBA" id="ARBA00023172"/>
    </source>
</evidence>
<keyword evidence="4 8" id="KW-0378">Hydrolase</keyword>
<dbReference type="AlphaFoldDB" id="A0AAV5AM16"/>
<dbReference type="GO" id="GO:0017108">
    <property type="term" value="F:5'-flap endonuclease activity"/>
    <property type="evidence" value="ECO:0007669"/>
    <property type="project" value="InterPro"/>
</dbReference>
<keyword evidence="6 8" id="KW-0234">DNA repair</keyword>
<evidence type="ECO:0000256" key="7">
    <source>
        <dbReference type="ARBA" id="ARBA00023242"/>
    </source>
</evidence>
<dbReference type="GO" id="GO:0033557">
    <property type="term" value="C:Slx1-Slx4 complex"/>
    <property type="evidence" value="ECO:0007669"/>
    <property type="project" value="UniProtKB-UniRule"/>
</dbReference>
<evidence type="ECO:0000259" key="10">
    <source>
        <dbReference type="PROSITE" id="PS50164"/>
    </source>
</evidence>
<keyword evidence="5 8" id="KW-0233">DNA recombination</keyword>
<dbReference type="InterPro" id="IPR035901">
    <property type="entry name" value="GIY-YIG_endonuc_sf"/>
</dbReference>